<evidence type="ECO:0000256" key="2">
    <source>
        <dbReference type="ARBA" id="ARBA00009265"/>
    </source>
</evidence>
<reference evidence="5" key="1">
    <citation type="submission" date="2020-04" db="EMBL/GenBank/DDBJ databases">
        <authorList>
            <person name="Neveu A P."/>
        </authorList>
    </citation>
    <scope>NUCLEOTIDE SEQUENCE</scope>
    <source>
        <tissue evidence="5">Whole embryo</tissue>
    </source>
</reference>
<dbReference type="GO" id="GO:1902369">
    <property type="term" value="P:negative regulation of RNA catabolic process"/>
    <property type="evidence" value="ECO:0007669"/>
    <property type="project" value="TreeGrafter"/>
</dbReference>
<name>A0A6F9DMM7_9ASCI</name>
<proteinExistence type="evidence at transcript level"/>
<protein>
    <submittedName>
        <fullName evidence="5">Protein NRDE2 homolog</fullName>
    </submittedName>
</protein>
<keyword evidence="3" id="KW-0539">Nucleus</keyword>
<dbReference type="InterPro" id="IPR011990">
    <property type="entry name" value="TPR-like_helical_dom_sf"/>
</dbReference>
<dbReference type="GO" id="GO:0031048">
    <property type="term" value="P:regulatory ncRNA-mediated heterochromatin formation"/>
    <property type="evidence" value="ECO:0007669"/>
    <property type="project" value="TreeGrafter"/>
</dbReference>
<dbReference type="GO" id="GO:0071013">
    <property type="term" value="C:catalytic step 2 spliceosome"/>
    <property type="evidence" value="ECO:0007669"/>
    <property type="project" value="TreeGrafter"/>
</dbReference>
<dbReference type="Pfam" id="PF08424">
    <property type="entry name" value="NRDE-2"/>
    <property type="match status" value="1"/>
</dbReference>
<dbReference type="PANTHER" id="PTHR13471">
    <property type="entry name" value="TETRATRICOPEPTIDE-LIKE HELICAL"/>
    <property type="match status" value="1"/>
</dbReference>
<evidence type="ECO:0000313" key="5">
    <source>
        <dbReference type="EMBL" id="CAB3264441.1"/>
    </source>
</evidence>
<feature type="region of interest" description="Disordered" evidence="4">
    <location>
        <begin position="1"/>
        <end position="22"/>
    </location>
</feature>
<dbReference type="AlphaFoldDB" id="A0A6F9DMM7"/>
<feature type="region of interest" description="Disordered" evidence="4">
    <location>
        <begin position="60"/>
        <end position="81"/>
    </location>
</feature>
<comment type="subcellular location">
    <subcellularLocation>
        <location evidence="1">Nucleus</location>
    </subcellularLocation>
</comment>
<dbReference type="InterPro" id="IPR013633">
    <property type="entry name" value="NRDE-2"/>
</dbReference>
<accession>A0A6F9DMM7</accession>
<dbReference type="Gene3D" id="1.25.40.10">
    <property type="entry name" value="Tetratricopeptide repeat domain"/>
    <property type="match status" value="1"/>
</dbReference>
<organism evidence="5">
    <name type="scientific">Phallusia mammillata</name>
    <dbReference type="NCBI Taxonomy" id="59560"/>
    <lineage>
        <taxon>Eukaryota</taxon>
        <taxon>Metazoa</taxon>
        <taxon>Chordata</taxon>
        <taxon>Tunicata</taxon>
        <taxon>Ascidiacea</taxon>
        <taxon>Phlebobranchia</taxon>
        <taxon>Ascidiidae</taxon>
        <taxon>Phallusia</taxon>
    </lineage>
</organism>
<gene>
    <name evidence="5" type="primary">Nrde2</name>
</gene>
<evidence type="ECO:0000256" key="3">
    <source>
        <dbReference type="ARBA" id="ARBA00023242"/>
    </source>
</evidence>
<feature type="compositionally biased region" description="Polar residues" evidence="4">
    <location>
        <begin position="1"/>
        <end position="12"/>
    </location>
</feature>
<evidence type="ECO:0000256" key="4">
    <source>
        <dbReference type="SAM" id="MobiDB-lite"/>
    </source>
</evidence>
<dbReference type="EMBL" id="LR788579">
    <property type="protein sequence ID" value="CAB3264441.1"/>
    <property type="molecule type" value="mRNA"/>
</dbReference>
<comment type="similarity">
    <text evidence="2">Belongs to the NRDE2 family.</text>
</comment>
<sequence length="931" mass="105890">MFPSATTSAGKNSSKDNAHSWLENKSFEEKAASLIRSKQQELGAVLDKLEPVLIQEKHLISDESSSGADSNDEDESLSEATEVHKINDENLVIDTSCDKNNLYFKKPYKVFIPKFYRGSTVCCGLSPYYTMTFKENKRKRKKVVPDRYFHSKFLQDTDEELVDISDMKSEIERLNILTREEPNNISVWMQLVNLQDKIGGKNVRVTTEKKIAVLDKAISSNPRNVDLKLERLQQFESVSEDSEREWKDLVFQHPGNRKAWEAYILHSKKQASHNISKTLKVFERCIQTCSAIHEGSFQPKEPCPDVENDMMEIFAQLVHFLSECGHIEICVTLLIVMVEVNVRTKNCSSVSDVKGFYESGEPLLGEDKSSGWEPWSLKHKKGGWVKVEEPEKMEVSDDDLDVDFDKGLEENWLTMEEKRTLRDLLPLRTNEECEDPARKVSFDDIQGFIFFVKEISSRIKILRLLVSFLGIKIENGDSFKCISQLCHISHSISSQSLPGDISYLRLSCDPLTCPCGLLPREPHHTFLCKAFDQLRISCPKEVTTPVSCLYLDYLHARLIGLSKNKNYKQQLKHSHKEAKKIARNLLQSDPMNFELWIKFANIEAIAGKHEDCKKVYFNALCMCKSQRDALALCGSYTKLSHEKHSDALCLALGALGDNQAFADYLQSKKGVTSAVVLRATRNLERICEELSCLYKEVDDSLTLKASQFADAVCCYGMYLKLTSNLFVPQALQPYIVILRKQHSTGSKQAAIDLLQVHNLITRLVDRDYKHQNHYRNAVLSALDDFPENPLFATQLCKVEIGASVASVARRLFGTLETPLKSIYAVYFEILRSGHSSGTNQPTTTPRILNLLERAVTVHQSDVFLWRLYAACTNNPDDILIRATSNCSWSKAIACDRIRSSKQNIDEIIKFTKDKGLRVRTPIEEVRLLLTM</sequence>
<evidence type="ECO:0000256" key="1">
    <source>
        <dbReference type="ARBA" id="ARBA00004123"/>
    </source>
</evidence>
<dbReference type="PANTHER" id="PTHR13471:SF0">
    <property type="entry name" value="NUCLEAR EXOSOME REGULATOR NRDE2"/>
    <property type="match status" value="1"/>
</dbReference>